<dbReference type="SUPFAM" id="SSF51445">
    <property type="entry name" value="(Trans)glycosidases"/>
    <property type="match status" value="1"/>
</dbReference>
<dbReference type="Gene3D" id="2.30.30.40">
    <property type="entry name" value="SH3 Domains"/>
    <property type="match status" value="1"/>
</dbReference>
<comment type="caution">
    <text evidence="3">The sequence shown here is derived from an EMBL/GenBank/DDBJ whole genome shotgun (WGS) entry which is preliminary data.</text>
</comment>
<dbReference type="InterPro" id="IPR017853">
    <property type="entry name" value="GH"/>
</dbReference>
<dbReference type="Gene3D" id="3.10.50.10">
    <property type="match status" value="1"/>
</dbReference>
<dbReference type="Proteomes" id="UP001527202">
    <property type="component" value="Unassembled WGS sequence"/>
</dbReference>
<dbReference type="GO" id="GO:0016787">
    <property type="term" value="F:hydrolase activity"/>
    <property type="evidence" value="ECO:0007669"/>
    <property type="project" value="UniProtKB-KW"/>
</dbReference>
<protein>
    <submittedName>
        <fullName evidence="3">Glycosyl hydrolase family 18 protein</fullName>
    </submittedName>
</protein>
<dbReference type="InterPro" id="IPR001223">
    <property type="entry name" value="Glyco_hydro18_cat"/>
</dbReference>
<proteinExistence type="predicted"/>
<feature type="region of interest" description="Disordered" evidence="1">
    <location>
        <begin position="230"/>
        <end position="249"/>
    </location>
</feature>
<dbReference type="Gene3D" id="3.20.20.80">
    <property type="entry name" value="Glycosidases"/>
    <property type="match status" value="1"/>
</dbReference>
<keyword evidence="4" id="KW-1185">Reference proteome</keyword>
<dbReference type="EMBL" id="JAMDMJ010000006">
    <property type="protein sequence ID" value="MCY9595269.1"/>
    <property type="molecule type" value="Genomic_DNA"/>
</dbReference>
<dbReference type="PANTHER" id="PTHR46066">
    <property type="entry name" value="CHITINASE DOMAIN-CONTAINING PROTEIN 1 FAMILY MEMBER"/>
    <property type="match status" value="1"/>
</dbReference>
<dbReference type="InterPro" id="IPR012854">
    <property type="entry name" value="Cu_amine_oxidase-like_N"/>
</dbReference>
<organism evidence="3 4">
    <name type="scientific">Paenibacillus chitinolyticus</name>
    <dbReference type="NCBI Taxonomy" id="79263"/>
    <lineage>
        <taxon>Bacteria</taxon>
        <taxon>Bacillati</taxon>
        <taxon>Bacillota</taxon>
        <taxon>Bacilli</taxon>
        <taxon>Bacillales</taxon>
        <taxon>Paenibacillaceae</taxon>
        <taxon>Paenibacillus</taxon>
    </lineage>
</organism>
<evidence type="ECO:0000313" key="4">
    <source>
        <dbReference type="Proteomes" id="UP001527202"/>
    </source>
</evidence>
<sequence length="568" mass="64226">MKQPYMHGSKRKKSRFRSFILLLIVLAAIAYLVMNRLPNNNHITPFYAKLDKPVFYQGEAYESSALGSQEAMKLPLGLITKWIDPAVRSEASGNSVILTTEQAVLRLQADKVSASRNLKEIPLVSPMTKQGKEFYVPVSVLKELYGIQVREDAVTGAVSLFNPGEKIRWGTFRGKEGGELRSGSSIRDPITGSLVDGERVMIWGEQNGWYKVQQTGGRAGFVKASHVTGEKGEEIPEFQPPAAKPRWKPQGKLNMTWEHVVTATPKTASIPEMPGLNVVSPTWFHLADEKGTIKNQADSDYIKWAHGRNYQIWALFDNSFEPKMTGKALESYETRLNMINQLLSFTKQYNLQGINIDFENMNKSDGPNLVQFVREMAPLLHERGLILSIDVTAKSSSDAWSRVYDRPALSAAVDYMMLMAYDEHWASSPKSGSVASLPWVERSLKQILDEDKVPPSKLVLGIPFYTRIWTEEQKDDGSTKVSSKAVFMEKPRKIIQEKGLTPEFHEDIGQNYVEYKEDEKLNRIWLEDETSVKARLEIVNKYKLAGVASWRRGFEEPAIWKVMADALQ</sequence>
<dbReference type="InterPro" id="IPR029070">
    <property type="entry name" value="Chitinase_insertion_sf"/>
</dbReference>
<dbReference type="GeneID" id="95378280"/>
<gene>
    <name evidence="3" type="ORF">M5X16_05715</name>
</gene>
<dbReference type="RefSeq" id="WP_241688739.1">
    <property type="nucleotide sequence ID" value="NZ_CP026520.1"/>
</dbReference>
<dbReference type="PANTHER" id="PTHR46066:SF2">
    <property type="entry name" value="CHITINASE DOMAIN-CONTAINING PROTEIN 1"/>
    <property type="match status" value="1"/>
</dbReference>
<evidence type="ECO:0000256" key="1">
    <source>
        <dbReference type="SAM" id="MobiDB-lite"/>
    </source>
</evidence>
<dbReference type="InterPro" id="IPR011583">
    <property type="entry name" value="Chitinase_II/V-like_cat"/>
</dbReference>
<dbReference type="SUPFAM" id="SSF55383">
    <property type="entry name" value="Copper amine oxidase, domain N"/>
    <property type="match status" value="1"/>
</dbReference>
<dbReference type="Pfam" id="PF07833">
    <property type="entry name" value="Cu_amine_oxidN1"/>
    <property type="match status" value="1"/>
</dbReference>
<reference evidence="3 4" key="1">
    <citation type="submission" date="2022-05" db="EMBL/GenBank/DDBJ databases">
        <title>Genome Sequencing of Bee-Associated Microbes.</title>
        <authorList>
            <person name="Dunlap C."/>
        </authorList>
    </citation>
    <scope>NUCLEOTIDE SEQUENCE [LARGE SCALE GENOMIC DNA]</scope>
    <source>
        <strain evidence="3 4">NRRL B-23120</strain>
    </source>
</reference>
<feature type="domain" description="GH18" evidence="2">
    <location>
        <begin position="251"/>
        <end position="568"/>
    </location>
</feature>
<dbReference type="Pfam" id="PF00704">
    <property type="entry name" value="Glyco_hydro_18"/>
    <property type="match status" value="1"/>
</dbReference>
<dbReference type="InterPro" id="IPR036582">
    <property type="entry name" value="Mao_N_sf"/>
</dbReference>
<evidence type="ECO:0000259" key="2">
    <source>
        <dbReference type="PROSITE" id="PS51910"/>
    </source>
</evidence>
<name>A0ABT4FDB5_9BACL</name>
<dbReference type="SMART" id="SM00636">
    <property type="entry name" value="Glyco_18"/>
    <property type="match status" value="1"/>
</dbReference>
<accession>A0ABT4FDB5</accession>
<dbReference type="PROSITE" id="PS51910">
    <property type="entry name" value="GH18_2"/>
    <property type="match status" value="1"/>
</dbReference>
<keyword evidence="3" id="KW-0378">Hydrolase</keyword>
<dbReference type="InterPro" id="IPR003646">
    <property type="entry name" value="SH3-like_bac-type"/>
</dbReference>
<dbReference type="Pfam" id="PF08239">
    <property type="entry name" value="SH3_3"/>
    <property type="match status" value="1"/>
</dbReference>
<evidence type="ECO:0000313" key="3">
    <source>
        <dbReference type="EMBL" id="MCY9595269.1"/>
    </source>
</evidence>